<dbReference type="OrthoDB" id="4062651at2759"/>
<dbReference type="Gene3D" id="3.30.200.20">
    <property type="entry name" value="Phosphorylase Kinase, domain 1"/>
    <property type="match status" value="1"/>
</dbReference>
<proteinExistence type="inferred from homology"/>
<keyword evidence="1" id="KW-0808">Transferase</keyword>
<feature type="compositionally biased region" description="Basic residues" evidence="6">
    <location>
        <begin position="398"/>
        <end position="410"/>
    </location>
</feature>
<keyword evidence="4" id="KW-0067">ATP-binding</keyword>
<protein>
    <submittedName>
        <fullName evidence="8">Kinase-like protein</fullName>
    </submittedName>
</protein>
<dbReference type="PANTHER" id="PTHR11042">
    <property type="entry name" value="EUKARYOTIC TRANSLATION INITIATION FACTOR 2-ALPHA KINASE EIF2-ALPHA KINASE -RELATED"/>
    <property type="match status" value="1"/>
</dbReference>
<evidence type="ECO:0000313" key="8">
    <source>
        <dbReference type="EMBL" id="KAF2132066.1"/>
    </source>
</evidence>
<dbReference type="CDD" id="cd00180">
    <property type="entry name" value="PKc"/>
    <property type="match status" value="1"/>
</dbReference>
<evidence type="ECO:0000256" key="5">
    <source>
        <dbReference type="ARBA" id="ARBA00037982"/>
    </source>
</evidence>
<evidence type="ECO:0000256" key="4">
    <source>
        <dbReference type="ARBA" id="ARBA00022840"/>
    </source>
</evidence>
<comment type="similarity">
    <text evidence="5">Belongs to the protein kinase superfamily. Ser/Thr protein kinase family. GCN2 subfamily.</text>
</comment>
<organism evidence="8 9">
    <name type="scientific">Dothidotthia symphoricarpi CBS 119687</name>
    <dbReference type="NCBI Taxonomy" id="1392245"/>
    <lineage>
        <taxon>Eukaryota</taxon>
        <taxon>Fungi</taxon>
        <taxon>Dikarya</taxon>
        <taxon>Ascomycota</taxon>
        <taxon>Pezizomycotina</taxon>
        <taxon>Dothideomycetes</taxon>
        <taxon>Pleosporomycetidae</taxon>
        <taxon>Pleosporales</taxon>
        <taxon>Dothidotthiaceae</taxon>
        <taxon>Dothidotthia</taxon>
    </lineage>
</organism>
<feature type="compositionally biased region" description="Polar residues" evidence="6">
    <location>
        <begin position="436"/>
        <end position="445"/>
    </location>
</feature>
<dbReference type="PROSITE" id="PS00108">
    <property type="entry name" value="PROTEIN_KINASE_ST"/>
    <property type="match status" value="1"/>
</dbReference>
<dbReference type="InterPro" id="IPR000719">
    <property type="entry name" value="Prot_kinase_dom"/>
</dbReference>
<dbReference type="GeneID" id="54413194"/>
<dbReference type="GO" id="GO:0005737">
    <property type="term" value="C:cytoplasm"/>
    <property type="evidence" value="ECO:0007669"/>
    <property type="project" value="TreeGrafter"/>
</dbReference>
<keyword evidence="2" id="KW-0547">Nucleotide-binding</keyword>
<evidence type="ECO:0000256" key="6">
    <source>
        <dbReference type="SAM" id="MobiDB-lite"/>
    </source>
</evidence>
<dbReference type="InterPro" id="IPR011009">
    <property type="entry name" value="Kinase-like_dom_sf"/>
</dbReference>
<accession>A0A6A6AKI0</accession>
<feature type="domain" description="Protein kinase" evidence="7">
    <location>
        <begin position="41"/>
        <end position="330"/>
    </location>
</feature>
<dbReference type="RefSeq" id="XP_033526453.1">
    <property type="nucleotide sequence ID" value="XM_033672762.1"/>
</dbReference>
<dbReference type="SUPFAM" id="SSF56112">
    <property type="entry name" value="Protein kinase-like (PK-like)"/>
    <property type="match status" value="1"/>
</dbReference>
<evidence type="ECO:0000256" key="2">
    <source>
        <dbReference type="ARBA" id="ARBA00022741"/>
    </source>
</evidence>
<reference evidence="8" key="1">
    <citation type="journal article" date="2020" name="Stud. Mycol.">
        <title>101 Dothideomycetes genomes: a test case for predicting lifestyles and emergence of pathogens.</title>
        <authorList>
            <person name="Haridas S."/>
            <person name="Albert R."/>
            <person name="Binder M."/>
            <person name="Bloem J."/>
            <person name="Labutti K."/>
            <person name="Salamov A."/>
            <person name="Andreopoulos B."/>
            <person name="Baker S."/>
            <person name="Barry K."/>
            <person name="Bills G."/>
            <person name="Bluhm B."/>
            <person name="Cannon C."/>
            <person name="Castanera R."/>
            <person name="Culley D."/>
            <person name="Daum C."/>
            <person name="Ezra D."/>
            <person name="Gonzalez J."/>
            <person name="Henrissat B."/>
            <person name="Kuo A."/>
            <person name="Liang C."/>
            <person name="Lipzen A."/>
            <person name="Lutzoni F."/>
            <person name="Magnuson J."/>
            <person name="Mondo S."/>
            <person name="Nolan M."/>
            <person name="Ohm R."/>
            <person name="Pangilinan J."/>
            <person name="Park H.-J."/>
            <person name="Ramirez L."/>
            <person name="Alfaro M."/>
            <person name="Sun H."/>
            <person name="Tritt A."/>
            <person name="Yoshinaga Y."/>
            <person name="Zwiers L.-H."/>
            <person name="Turgeon B."/>
            <person name="Goodwin S."/>
            <person name="Spatafora J."/>
            <person name="Crous P."/>
            <person name="Grigoriev I."/>
        </authorList>
    </citation>
    <scope>NUCLEOTIDE SEQUENCE</scope>
    <source>
        <strain evidence="8">CBS 119687</strain>
    </source>
</reference>
<keyword evidence="3 8" id="KW-0418">Kinase</keyword>
<dbReference type="InterPro" id="IPR050339">
    <property type="entry name" value="CC_SR_Kinase"/>
</dbReference>
<evidence type="ECO:0000259" key="7">
    <source>
        <dbReference type="PROSITE" id="PS50011"/>
    </source>
</evidence>
<evidence type="ECO:0000313" key="9">
    <source>
        <dbReference type="Proteomes" id="UP000799771"/>
    </source>
</evidence>
<feature type="region of interest" description="Disordered" evidence="6">
    <location>
        <begin position="397"/>
        <end position="475"/>
    </location>
</feature>
<dbReference type="Pfam" id="PF00069">
    <property type="entry name" value="Pkinase"/>
    <property type="match status" value="1"/>
</dbReference>
<dbReference type="PROSITE" id="PS50011">
    <property type="entry name" value="PROTEIN_KINASE_DOM"/>
    <property type="match status" value="1"/>
</dbReference>
<dbReference type="GO" id="GO:0004672">
    <property type="term" value="F:protein kinase activity"/>
    <property type="evidence" value="ECO:0007669"/>
    <property type="project" value="InterPro"/>
</dbReference>
<dbReference type="AlphaFoldDB" id="A0A6A6AKI0"/>
<dbReference type="InterPro" id="IPR008271">
    <property type="entry name" value="Ser/Thr_kinase_AS"/>
</dbReference>
<feature type="compositionally biased region" description="Polar residues" evidence="6">
    <location>
        <begin position="458"/>
        <end position="475"/>
    </location>
</feature>
<dbReference type="Proteomes" id="UP000799771">
    <property type="component" value="Unassembled WGS sequence"/>
</dbReference>
<dbReference type="GO" id="GO:0110031">
    <property type="term" value="P:negative regulation of G2/MI transition of meiotic cell cycle"/>
    <property type="evidence" value="ECO:0007669"/>
    <property type="project" value="TreeGrafter"/>
</dbReference>
<name>A0A6A6AKI0_9PLEO</name>
<evidence type="ECO:0000256" key="3">
    <source>
        <dbReference type="ARBA" id="ARBA00022777"/>
    </source>
</evidence>
<dbReference type="PANTHER" id="PTHR11042:SF190">
    <property type="entry name" value="MITOSIS INHIBITOR PROTEIN KINASE MIK1"/>
    <property type="match status" value="1"/>
</dbReference>
<gene>
    <name evidence="8" type="ORF">P153DRAFT_429267</name>
</gene>
<keyword evidence="9" id="KW-1185">Reference proteome</keyword>
<dbReference type="GO" id="GO:0005634">
    <property type="term" value="C:nucleus"/>
    <property type="evidence" value="ECO:0007669"/>
    <property type="project" value="TreeGrafter"/>
</dbReference>
<dbReference type="Gene3D" id="1.10.510.10">
    <property type="entry name" value="Transferase(Phosphotransferase) domain 1"/>
    <property type="match status" value="1"/>
</dbReference>
<evidence type="ECO:0000256" key="1">
    <source>
        <dbReference type="ARBA" id="ARBA00022679"/>
    </source>
</evidence>
<dbReference type="EMBL" id="ML977501">
    <property type="protein sequence ID" value="KAF2132066.1"/>
    <property type="molecule type" value="Genomic_DNA"/>
</dbReference>
<dbReference type="GO" id="GO:0005524">
    <property type="term" value="F:ATP binding"/>
    <property type="evidence" value="ECO:0007669"/>
    <property type="project" value="UniProtKB-KW"/>
</dbReference>
<dbReference type="SMART" id="SM00220">
    <property type="entry name" value="S_TKc"/>
    <property type="match status" value="1"/>
</dbReference>
<sequence length="495" mass="56179">MDHTEEPGDRADSGVGDIICDWSQTGRGFHVDFGSEEAVPLEEGRFLGRGAAGYVHETTIRDKKLAWKRIPFRRKIGKAERKEIDILKKVSHVHMIQLVGTYTHNRFLGILMYPVAVCDLHTFFEDVEAHWTEGTTDAVQQARLEALAYVSNPESKALPIFTKVGCLVSAIAYLHANKIRHKDLKPSNILLSRDHLWLSDFGSATDFSLLSQSATDNERGTPRYWAPEMAEWKPSGRAADIFSLGCVLLEVFVLQEKGTLLHLRQRRSRRNPLFHANLDRIDEWVSIVETPDARQNHFVWEIRAMLSSEPKDRPLAADVLARLKICDDWAKPSIFGACCKTTYVTSQQHQEDMSELVEENENLRVKLYNAAIEHQEVLSTLIKTHEEETKQLKERYAHKGNKGRKARRVKERLANEQSSSADPVLRPLNELDEAGISSQSMTTNDPSEDHPGVLDNGQARTPTTHITEQLPRSATDTLIALSTRPPWYRVDDTEY</sequence>